<dbReference type="EMBL" id="JAYLAA010000043">
    <property type="protein sequence ID" value="MEC3876738.1"/>
    <property type="molecule type" value="Genomic_DNA"/>
</dbReference>
<protein>
    <recommendedName>
        <fullName evidence="3">Phosphoribosylpyrophosphate synthetase</fullName>
    </recommendedName>
</protein>
<dbReference type="RefSeq" id="WP_326321460.1">
    <property type="nucleotide sequence ID" value="NZ_JAYLAA010000043.1"/>
</dbReference>
<comment type="caution">
    <text evidence="1">The sequence shown here is derived from an EMBL/GenBank/DDBJ whole genome shotgun (WGS) entry which is preliminary data.</text>
</comment>
<name>A0ABU6HV45_9FLAO</name>
<evidence type="ECO:0000313" key="1">
    <source>
        <dbReference type="EMBL" id="MEC3876738.1"/>
    </source>
</evidence>
<evidence type="ECO:0008006" key="3">
    <source>
        <dbReference type="Google" id="ProtNLM"/>
    </source>
</evidence>
<accession>A0ABU6HV45</accession>
<sequence>MTLTEEQALKLGKKVMSDIGFEYDQKDEITAKYDDGKILEQGINIWLVSFQYGKEDYGRNVGVHVSIYDNEKLAVSISYRNGFIALGYNAEKDKYFVKDKRP</sequence>
<evidence type="ECO:0000313" key="2">
    <source>
        <dbReference type="Proteomes" id="UP001348397"/>
    </source>
</evidence>
<organism evidence="1 2">
    <name type="scientific">Chryseobacterium salviniae</name>
    <dbReference type="NCBI Taxonomy" id="3101750"/>
    <lineage>
        <taxon>Bacteria</taxon>
        <taxon>Pseudomonadati</taxon>
        <taxon>Bacteroidota</taxon>
        <taxon>Flavobacteriia</taxon>
        <taxon>Flavobacteriales</taxon>
        <taxon>Weeksellaceae</taxon>
        <taxon>Chryseobacterium group</taxon>
        <taxon>Chryseobacterium</taxon>
    </lineage>
</organism>
<reference evidence="1 2" key="1">
    <citation type="submission" date="2024-01" db="EMBL/GenBank/DDBJ databases">
        <title>Chryseobacterium sp. T9W2-O.</title>
        <authorList>
            <person name="Maltman C."/>
        </authorList>
    </citation>
    <scope>NUCLEOTIDE SEQUENCE [LARGE SCALE GENOMIC DNA]</scope>
    <source>
        <strain evidence="1 2">T9W2-O</strain>
    </source>
</reference>
<dbReference type="Proteomes" id="UP001348397">
    <property type="component" value="Unassembled WGS sequence"/>
</dbReference>
<keyword evidence="2" id="KW-1185">Reference proteome</keyword>
<gene>
    <name evidence="1" type="ORF">SOP96_13520</name>
</gene>
<proteinExistence type="predicted"/>